<dbReference type="Pfam" id="PF11224">
    <property type="entry name" value="DUF3023"/>
    <property type="match status" value="1"/>
</dbReference>
<protein>
    <submittedName>
        <fullName evidence="1">Uncharacterized protein</fullName>
    </submittedName>
</protein>
<evidence type="ECO:0000313" key="2">
    <source>
        <dbReference type="Proteomes" id="UP000008320"/>
    </source>
</evidence>
<dbReference type="InterPro" id="IPR021387">
    <property type="entry name" value="DUF3023"/>
</dbReference>
<keyword evidence="2" id="KW-1185">Reference proteome</keyword>
<reference evidence="1 2" key="1">
    <citation type="journal article" date="2006" name="PLoS Genet.">
        <title>Comparative genomics of emerging human ehrlichiosis agents.</title>
        <authorList>
            <person name="Dunning Hotopp J.C."/>
            <person name="Lin M."/>
            <person name="Madupu R."/>
            <person name="Crabtree J."/>
            <person name="Angiuoli S.V."/>
            <person name="Eisen J.A."/>
            <person name="Seshadri R."/>
            <person name="Ren Q."/>
            <person name="Wu M."/>
            <person name="Utterback T.R."/>
            <person name="Smith S."/>
            <person name="Lewis M."/>
            <person name="Khouri H."/>
            <person name="Zhang C."/>
            <person name="Niu H."/>
            <person name="Lin Q."/>
            <person name="Ohashi N."/>
            <person name="Zhi N."/>
            <person name="Nelson W."/>
            <person name="Brinkac L.M."/>
            <person name="Dodson R.J."/>
            <person name="Rosovitz M.J."/>
            <person name="Sundaram J."/>
            <person name="Daugherty S.C."/>
            <person name="Davidsen T."/>
            <person name="Durkin A.S."/>
            <person name="Gwinn M."/>
            <person name="Haft D.H."/>
            <person name="Selengut J.D."/>
            <person name="Sullivan S.A."/>
            <person name="Zafar N."/>
            <person name="Zhou L."/>
            <person name="Benahmed F."/>
            <person name="Forberger H."/>
            <person name="Halpin R."/>
            <person name="Mulligan S."/>
            <person name="Robinson J."/>
            <person name="White O."/>
            <person name="Rikihisa Y."/>
            <person name="Tettelin H."/>
        </authorList>
    </citation>
    <scope>NUCLEOTIDE SEQUENCE [LARGE SCALE GENOMIC DNA]</scope>
    <source>
        <strain evidence="2">ATCC CRL-10679 / Arkansas</strain>
    </source>
</reference>
<gene>
    <name evidence="1" type="ordered locus">ECH_0698</name>
</gene>
<accession>Q2GGD0</accession>
<proteinExistence type="predicted"/>
<dbReference type="EMBL" id="CP000236">
    <property type="protein sequence ID" value="ABD44608.1"/>
    <property type="molecule type" value="Genomic_DNA"/>
</dbReference>
<dbReference type="AlphaFoldDB" id="Q2GGD0"/>
<evidence type="ECO:0000313" key="1">
    <source>
        <dbReference type="EMBL" id="ABD44608.1"/>
    </source>
</evidence>
<sequence>MLVHASKTHKDPLYKHVPASGSVLFLLKGSLSKDQVLNNPELRGLLGSSFGMFTRSLKFQCYLLVPENRVNRFYARVFLETSLGNGRSYNNLGCYGNIILGHVHGGPYSNVFDETKDLATFVGLDATFLVSKSVGSCCYKTEEREFVNSSDFVDLETGSNEEQSVLQQQSNQSNRRLERVVAQLEDVVISNVSSSPGVQR</sequence>
<name>Q2GGD0_EHRCR</name>
<dbReference type="Proteomes" id="UP000008320">
    <property type="component" value="Chromosome"/>
</dbReference>
<dbReference type="HOGENOM" id="CLU_083847_0_0_5"/>
<organism evidence="1 2">
    <name type="scientific">Ehrlichia chaffeensis (strain ATCC CRL-10679 / Arkansas)</name>
    <dbReference type="NCBI Taxonomy" id="205920"/>
    <lineage>
        <taxon>Bacteria</taxon>
        <taxon>Pseudomonadati</taxon>
        <taxon>Pseudomonadota</taxon>
        <taxon>Alphaproteobacteria</taxon>
        <taxon>Rickettsiales</taxon>
        <taxon>Anaplasmataceae</taxon>
        <taxon>Ehrlichia</taxon>
    </lineage>
</organism>
<dbReference type="KEGG" id="ech:ECH_0698"/>